<evidence type="ECO:0000313" key="1">
    <source>
        <dbReference type="EnsemblPlants" id="OB02G18090.1"/>
    </source>
</evidence>
<name>J3LAZ2_ORYBR</name>
<sequence>MAYKMKNNGPHSLDIGCRVNTVSPVAISQRKYSLLEAKVVGQSLYLSMQIASYSSLWIWKAKEKAQIMNHDANKGKRLIANEQQPQVVPLLMEVVPPLAIAYLYMEGTNGQWSHSISLRSKCY</sequence>
<dbReference type="HOGENOM" id="CLU_2018749_0_0_1"/>
<evidence type="ECO:0000313" key="2">
    <source>
        <dbReference type="Proteomes" id="UP000006038"/>
    </source>
</evidence>
<dbReference type="AlphaFoldDB" id="J3LAZ2"/>
<protein>
    <submittedName>
        <fullName evidence="1">Uncharacterized protein</fullName>
    </submittedName>
</protein>
<reference evidence="1" key="1">
    <citation type="submission" date="2013-04" db="UniProtKB">
        <authorList>
            <consortium name="EnsemblPlants"/>
        </authorList>
    </citation>
    <scope>IDENTIFICATION</scope>
</reference>
<keyword evidence="2" id="KW-1185">Reference proteome</keyword>
<organism evidence="1">
    <name type="scientific">Oryza brachyantha</name>
    <name type="common">malo sina</name>
    <dbReference type="NCBI Taxonomy" id="4533"/>
    <lineage>
        <taxon>Eukaryota</taxon>
        <taxon>Viridiplantae</taxon>
        <taxon>Streptophyta</taxon>
        <taxon>Embryophyta</taxon>
        <taxon>Tracheophyta</taxon>
        <taxon>Spermatophyta</taxon>
        <taxon>Magnoliopsida</taxon>
        <taxon>Liliopsida</taxon>
        <taxon>Poales</taxon>
        <taxon>Poaceae</taxon>
        <taxon>BOP clade</taxon>
        <taxon>Oryzoideae</taxon>
        <taxon>Oryzeae</taxon>
        <taxon>Oryzinae</taxon>
        <taxon>Oryza</taxon>
    </lineage>
</organism>
<dbReference type="Proteomes" id="UP000006038">
    <property type="component" value="Unassembled WGS sequence"/>
</dbReference>
<accession>J3LAZ2</accession>
<dbReference type="Gramene" id="OB02G18090.1">
    <property type="protein sequence ID" value="OB02G18090.1"/>
    <property type="gene ID" value="OB02G18090"/>
</dbReference>
<proteinExistence type="predicted"/>
<dbReference type="EnsemblPlants" id="OB02G18090.1">
    <property type="protein sequence ID" value="OB02G18090.1"/>
    <property type="gene ID" value="OB02G18090"/>
</dbReference>